<dbReference type="NCBIfam" id="TIGR02595">
    <property type="entry name" value="PEP_CTERM"/>
    <property type="match status" value="1"/>
</dbReference>
<reference evidence="2" key="1">
    <citation type="journal article" name="DNA Res.">
        <title>The physiological potential of anammox bacteria as revealed by their core genome structure.</title>
        <authorList>
            <person name="Okubo T."/>
            <person name="Toyoda A."/>
            <person name="Fukuhara K."/>
            <person name="Uchiyama I."/>
            <person name="Harigaya Y."/>
            <person name="Kuroiwa M."/>
            <person name="Suzuki T."/>
            <person name="Murakami Y."/>
            <person name="Suwa Y."/>
            <person name="Takami H."/>
        </authorList>
    </citation>
    <scope>NUCLEOTIDE SEQUENCE</scope>
    <source>
        <strain evidence="2">317325-2</strain>
    </source>
</reference>
<keyword evidence="1" id="KW-0732">Signal</keyword>
<protein>
    <recommendedName>
        <fullName evidence="4">PEP-CTERM protein-sorting domain-containing protein</fullName>
    </recommendedName>
</protein>
<dbReference type="InterPro" id="IPR013424">
    <property type="entry name" value="Ice-binding_C"/>
</dbReference>
<evidence type="ECO:0000313" key="2">
    <source>
        <dbReference type="EMBL" id="BBO24620.1"/>
    </source>
</evidence>
<dbReference type="KEGG" id="npy:NPRO_22150"/>
<evidence type="ECO:0008006" key="4">
    <source>
        <dbReference type="Google" id="ProtNLM"/>
    </source>
</evidence>
<organism evidence="2 3">
    <name type="scientific">Candidatus Nitrosymbiomonas proteolyticus</name>
    <dbReference type="NCBI Taxonomy" id="2608984"/>
    <lineage>
        <taxon>Bacteria</taxon>
        <taxon>Bacillati</taxon>
        <taxon>Armatimonadota</taxon>
        <taxon>Armatimonadota incertae sedis</taxon>
        <taxon>Candidatus Nitrosymbiomonas</taxon>
    </lineage>
</organism>
<gene>
    <name evidence="2" type="ORF">NPRO_22150</name>
</gene>
<feature type="chain" id="PRO_5035205270" description="PEP-CTERM protein-sorting domain-containing protein" evidence="1">
    <location>
        <begin position="26"/>
        <end position="225"/>
    </location>
</feature>
<evidence type="ECO:0000313" key="3">
    <source>
        <dbReference type="Proteomes" id="UP000662873"/>
    </source>
</evidence>
<accession>A0A809RAX7</accession>
<name>A0A809RAX7_9BACT</name>
<dbReference type="AlphaFoldDB" id="A0A809RAX7"/>
<proteinExistence type="predicted"/>
<dbReference type="Proteomes" id="UP000662873">
    <property type="component" value="Chromosome"/>
</dbReference>
<dbReference type="EMBL" id="AP021858">
    <property type="protein sequence ID" value="BBO24620.1"/>
    <property type="molecule type" value="Genomic_DNA"/>
</dbReference>
<sequence>MGGGTQLIRLLLALGAILACSIAGAAVLWDQPYDGASEAALSQTMSDAPTLSTYEFDDFEVGSLGWRIAQIRIRGREGISPPGDPTHNVTVRFRIQSAANAVFPGTVFAQFDSASSYEGPDLLFGGLDIELAPGTYWLTASVDRPLVPGGQWFWLRTAATQNGLEHRFHNPGGGFGFGTDPIPGSTVFGDASDLSFRIEGAIVPEPTALTGLMLGAGWLVRRRAR</sequence>
<feature type="signal peptide" evidence="1">
    <location>
        <begin position="1"/>
        <end position="25"/>
    </location>
</feature>
<evidence type="ECO:0000256" key="1">
    <source>
        <dbReference type="SAM" id="SignalP"/>
    </source>
</evidence>